<evidence type="ECO:0000256" key="16">
    <source>
        <dbReference type="SAM" id="MobiDB-lite"/>
    </source>
</evidence>
<keyword evidence="9 15" id="KW-0479">Metal-binding</keyword>
<evidence type="ECO:0000313" key="19">
    <source>
        <dbReference type="Proteomes" id="UP000186136"/>
    </source>
</evidence>
<dbReference type="AlphaFoldDB" id="A0A1Q2YEG3"/>
<dbReference type="PANTHER" id="PTHR12998">
    <property type="entry name" value="TRNA:M(4)X MODIFICATION ENZYME TRM13 HOMOLOG"/>
    <property type="match status" value="1"/>
</dbReference>
<dbReference type="GO" id="GO:0008270">
    <property type="term" value="F:zinc ion binding"/>
    <property type="evidence" value="ECO:0007669"/>
    <property type="project" value="UniProtKB-KW"/>
</dbReference>
<evidence type="ECO:0000259" key="17">
    <source>
        <dbReference type="PROSITE" id="PS51800"/>
    </source>
</evidence>
<feature type="compositionally biased region" description="Basic and acidic residues" evidence="16">
    <location>
        <begin position="20"/>
        <end position="29"/>
    </location>
</feature>
<dbReference type="PROSITE" id="PS51800">
    <property type="entry name" value="ZF_CHHC_U11_48K"/>
    <property type="match status" value="1"/>
</dbReference>
<name>A0A1Q2YEG3_9ASCO</name>
<evidence type="ECO:0000256" key="10">
    <source>
        <dbReference type="ARBA" id="ARBA00022771"/>
    </source>
</evidence>
<keyword evidence="7 15" id="KW-0949">S-adenosyl-L-methionine</keyword>
<keyword evidence="19" id="KW-1185">Reference proteome</keyword>
<evidence type="ECO:0000256" key="9">
    <source>
        <dbReference type="ARBA" id="ARBA00022723"/>
    </source>
</evidence>
<evidence type="ECO:0000256" key="7">
    <source>
        <dbReference type="ARBA" id="ARBA00022691"/>
    </source>
</evidence>
<feature type="region of interest" description="Disordered" evidence="16">
    <location>
        <begin position="1"/>
        <end position="29"/>
    </location>
</feature>
<gene>
    <name evidence="18" type="ORF">PMKS-001366</name>
</gene>
<evidence type="ECO:0000256" key="8">
    <source>
        <dbReference type="ARBA" id="ARBA00022694"/>
    </source>
</evidence>
<reference evidence="18 19" key="1">
    <citation type="submission" date="2016-08" db="EMBL/GenBank/DDBJ databases">
        <title>Whole genome shotgun sequence of Pichia membranifaciens KS47-1.</title>
        <authorList>
            <person name="Konishi M."/>
            <person name="Ishida M."/>
            <person name="Arakawa T."/>
            <person name="Kato Y."/>
            <person name="Horiuchi J."/>
        </authorList>
    </citation>
    <scope>NUCLEOTIDE SEQUENCE [LARGE SCALE GENOMIC DNA]</scope>
    <source>
        <strain evidence="18 19">KS47-1</strain>
    </source>
</reference>
<comment type="catalytic activity">
    <reaction evidence="12 15">
        <text>cytidine(4) in tRNA(Pro) + S-adenosyl-L-methionine = 2'-O-methylcytidine(4) in tRNA(Pro) + S-adenosyl-L-homocysteine + H(+)</text>
        <dbReference type="Rhea" id="RHEA:32767"/>
        <dbReference type="Rhea" id="RHEA-COMP:10397"/>
        <dbReference type="Rhea" id="RHEA-COMP:10398"/>
        <dbReference type="ChEBI" id="CHEBI:15378"/>
        <dbReference type="ChEBI" id="CHEBI:57856"/>
        <dbReference type="ChEBI" id="CHEBI:59789"/>
        <dbReference type="ChEBI" id="CHEBI:74495"/>
        <dbReference type="ChEBI" id="CHEBI:82748"/>
        <dbReference type="EC" id="2.1.1.225"/>
    </reaction>
</comment>
<dbReference type="Proteomes" id="UP000186136">
    <property type="component" value="Unassembled WGS sequence"/>
</dbReference>
<organism evidence="18 19">
    <name type="scientific">Pichia membranifaciens</name>
    <dbReference type="NCBI Taxonomy" id="4926"/>
    <lineage>
        <taxon>Eukaryota</taxon>
        <taxon>Fungi</taxon>
        <taxon>Dikarya</taxon>
        <taxon>Ascomycota</taxon>
        <taxon>Saccharomycotina</taxon>
        <taxon>Pichiomycetes</taxon>
        <taxon>Pichiales</taxon>
        <taxon>Pichiaceae</taxon>
        <taxon>Pichia</taxon>
    </lineage>
</organism>
<evidence type="ECO:0000256" key="5">
    <source>
        <dbReference type="ARBA" id="ARBA00022603"/>
    </source>
</evidence>
<dbReference type="GO" id="GO:0030488">
    <property type="term" value="P:tRNA methylation"/>
    <property type="evidence" value="ECO:0007669"/>
    <property type="project" value="InterPro"/>
</dbReference>
<dbReference type="Pfam" id="PF05206">
    <property type="entry name" value="TRM13"/>
    <property type="match status" value="1"/>
</dbReference>
<accession>A0A1Q2YEG3</accession>
<evidence type="ECO:0000256" key="3">
    <source>
        <dbReference type="ARBA" id="ARBA00012810"/>
    </source>
</evidence>
<dbReference type="EC" id="2.1.1.225" evidence="3 15"/>
<evidence type="ECO:0000256" key="14">
    <source>
        <dbReference type="ARBA" id="ARBA00049393"/>
    </source>
</evidence>
<keyword evidence="11 15" id="KW-0862">Zinc</keyword>
<comment type="function">
    <text evidence="1 15">tRNA methylase which 2'-O-methylates cytidine(4) in tRNA(Pro) and tRNA(Gly)(GCC), and adenosine(4) in tRNA(His).</text>
</comment>
<protein>
    <recommendedName>
        <fullName evidence="4 15">tRNA:m(4)X modification enzyme TRM13</fullName>
        <ecNumber evidence="3 15">2.1.1.225</ecNumber>
    </recommendedName>
</protein>
<dbReference type="EMBL" id="BDGI01000048">
    <property type="protein sequence ID" value="GAV27898.1"/>
    <property type="molecule type" value="Genomic_DNA"/>
</dbReference>
<proteinExistence type="inferred from homology"/>
<sequence>MSEVEELKRSEQVITSSKRQKTDLPKKTQSESKVIYKCSFVKPKNSKKCGLQVRKGQKYCFAHINLVSGNEGSDSSKVSDVESDITRTNKKGEIVKRVRCTVDPSHTVWEDHLTKHLKICNLVKKKKEIEEKEKTCPWFRIDYNVSDVKGEEVSVSSNDIDHDQWRRWISKWTSQHDLIFLEELPLKDIEFKDGLEERFAELSNQKHIRQQSSLIGQLVEHEIIVKDAEPGVVIEFGCGRAEFTRYFNKAMGKYLEHSQDNPAKYLLVDRDNPRLKFDKKIVNDSADDGIMGVKVERLKVDIKDLKLIEAMRNFRESSDDNSEMKYIGISKHLCGVATDLTLRCLINTSRDSKLEKKGLQFGGCLVAMCCRHCCKYDWLLCESKKYLKENFDIDESNFVYFRKMFAWATSGVNPQMSKTDTGDHFTGLSFEDREKIGLKMRRMLDESRKYAMEQRGFEVQIVRYVEREVSLENNCIIIKNCK</sequence>
<evidence type="ECO:0000256" key="13">
    <source>
        <dbReference type="ARBA" id="ARBA00048635"/>
    </source>
</evidence>
<comment type="catalytic activity">
    <reaction evidence="14 15">
        <text>adenosine(4) in tRNA(His) + S-adenosyl-L-methionine = 2'-O-methyladenosine(4) in tRNA(His) + S-adenosyl-L-homocysteine + H(+)</text>
        <dbReference type="Rhea" id="RHEA:43196"/>
        <dbReference type="Rhea" id="RHEA-COMP:10401"/>
        <dbReference type="Rhea" id="RHEA-COMP:10402"/>
        <dbReference type="ChEBI" id="CHEBI:15378"/>
        <dbReference type="ChEBI" id="CHEBI:57856"/>
        <dbReference type="ChEBI" id="CHEBI:59789"/>
        <dbReference type="ChEBI" id="CHEBI:74411"/>
        <dbReference type="ChEBI" id="CHEBI:74477"/>
        <dbReference type="EC" id="2.1.1.225"/>
    </reaction>
</comment>
<dbReference type="PANTHER" id="PTHR12998:SF0">
    <property type="entry name" value="TRNA:M(4)X MODIFICATION ENZYME TRM13 HOMOLOG"/>
    <property type="match status" value="1"/>
</dbReference>
<keyword evidence="6 15" id="KW-0808">Transferase</keyword>
<evidence type="ECO:0000313" key="18">
    <source>
        <dbReference type="EMBL" id="GAV27898.1"/>
    </source>
</evidence>
<comment type="catalytic activity">
    <reaction evidence="13 15">
        <text>cytidine(4) in tRNA(Gly)(GCC) + S-adenosyl-L-methionine = 2'-O-methylcytidine(4) in tRNA(Gly)(GCC) + S-adenosyl-L-homocysteine + H(+)</text>
        <dbReference type="Rhea" id="RHEA:43192"/>
        <dbReference type="Rhea" id="RHEA-COMP:10399"/>
        <dbReference type="Rhea" id="RHEA-COMP:10400"/>
        <dbReference type="ChEBI" id="CHEBI:15378"/>
        <dbReference type="ChEBI" id="CHEBI:57856"/>
        <dbReference type="ChEBI" id="CHEBI:59789"/>
        <dbReference type="ChEBI" id="CHEBI:74495"/>
        <dbReference type="ChEBI" id="CHEBI:82748"/>
        <dbReference type="EC" id="2.1.1.225"/>
    </reaction>
</comment>
<keyword evidence="5 15" id="KW-0489">Methyltransferase</keyword>
<dbReference type="Pfam" id="PF05253">
    <property type="entry name" value="zf-U11-48K"/>
    <property type="match status" value="1"/>
</dbReference>
<evidence type="ECO:0000256" key="15">
    <source>
        <dbReference type="RuleBase" id="RU367103"/>
    </source>
</evidence>
<evidence type="ECO:0000256" key="11">
    <source>
        <dbReference type="ARBA" id="ARBA00022833"/>
    </source>
</evidence>
<evidence type="ECO:0000256" key="4">
    <source>
        <dbReference type="ARBA" id="ARBA00015883"/>
    </source>
</evidence>
<comment type="similarity">
    <text evidence="2 15">Belongs to the methyltransferase TRM13 family.</text>
</comment>
<dbReference type="OrthoDB" id="258806at2759"/>
<dbReference type="InterPro" id="IPR022776">
    <property type="entry name" value="TRM13/UPF0224_CHHC_Znf_dom"/>
</dbReference>
<evidence type="ECO:0000256" key="6">
    <source>
        <dbReference type="ARBA" id="ARBA00022679"/>
    </source>
</evidence>
<evidence type="ECO:0000256" key="2">
    <source>
        <dbReference type="ARBA" id="ARBA00005265"/>
    </source>
</evidence>
<feature type="compositionally biased region" description="Basic and acidic residues" evidence="16">
    <location>
        <begin position="1"/>
        <end position="11"/>
    </location>
</feature>
<keyword evidence="10 15" id="KW-0863">Zinc-finger</keyword>
<comment type="caution">
    <text evidence="18">The sequence shown here is derived from an EMBL/GenBank/DDBJ whole genome shotgun (WGS) entry which is preliminary data.</text>
</comment>
<feature type="domain" description="CHHC U11-48K-type" evidence="17">
    <location>
        <begin position="97"/>
        <end position="124"/>
    </location>
</feature>
<dbReference type="GO" id="GO:0106050">
    <property type="term" value="F:tRNA 2'-O-methyltransferase activity"/>
    <property type="evidence" value="ECO:0007669"/>
    <property type="project" value="UniProtKB-UniRule"/>
</dbReference>
<evidence type="ECO:0000256" key="1">
    <source>
        <dbReference type="ARBA" id="ARBA00002267"/>
    </source>
</evidence>
<dbReference type="InterPro" id="IPR039044">
    <property type="entry name" value="Trm13"/>
</dbReference>
<keyword evidence="8 15" id="KW-0819">tRNA processing</keyword>
<evidence type="ECO:0000256" key="12">
    <source>
        <dbReference type="ARBA" id="ARBA00048165"/>
    </source>
</evidence>
<dbReference type="InterPro" id="IPR007871">
    <property type="entry name" value="Methyltransferase_TRM13"/>
</dbReference>